<evidence type="ECO:0000256" key="5">
    <source>
        <dbReference type="SAM" id="Phobius"/>
    </source>
</evidence>
<proteinExistence type="predicted"/>
<keyword evidence="3 5" id="KW-1133">Transmembrane helix</keyword>
<dbReference type="OrthoDB" id="7270324at2"/>
<name>A0A285CJS9_9RHOB</name>
<dbReference type="EMBL" id="OAOQ01000001">
    <property type="protein sequence ID" value="SNX67605.1"/>
    <property type="molecule type" value="Genomic_DNA"/>
</dbReference>
<dbReference type="GO" id="GO:0016020">
    <property type="term" value="C:membrane"/>
    <property type="evidence" value="ECO:0007669"/>
    <property type="project" value="UniProtKB-SubCell"/>
</dbReference>
<evidence type="ECO:0000313" key="8">
    <source>
        <dbReference type="Proteomes" id="UP000219467"/>
    </source>
</evidence>
<sequence>MTDAWTDPLPDPVRHAEFYADVPTKRGLAWIVDTILIALLTALIVPFTAFTALFFLPFLYLCVGVAYRTVSLARQSATPGMRLMAIGMRNARGERFTLPEAFLHTLGYTVSIGMVLPQVVSVVLMLTSARAQGLTDHVLGTVALNRAAGE</sequence>
<feature type="domain" description="RDD" evidence="6">
    <location>
        <begin position="23"/>
        <end position="138"/>
    </location>
</feature>
<evidence type="ECO:0000256" key="4">
    <source>
        <dbReference type="ARBA" id="ARBA00023136"/>
    </source>
</evidence>
<dbReference type="Pfam" id="PF06271">
    <property type="entry name" value="RDD"/>
    <property type="match status" value="1"/>
</dbReference>
<evidence type="ECO:0000256" key="2">
    <source>
        <dbReference type="ARBA" id="ARBA00022692"/>
    </source>
</evidence>
<dbReference type="Proteomes" id="UP000219467">
    <property type="component" value="Unassembled WGS sequence"/>
</dbReference>
<keyword evidence="4 5" id="KW-0472">Membrane</keyword>
<accession>A0A285CJS9</accession>
<protein>
    <submittedName>
        <fullName evidence="7">RDD family protein</fullName>
    </submittedName>
</protein>
<keyword evidence="8" id="KW-1185">Reference proteome</keyword>
<keyword evidence="2 5" id="KW-0812">Transmembrane</keyword>
<gene>
    <name evidence="7" type="ORF">SAMN05878503_101242</name>
</gene>
<evidence type="ECO:0000313" key="7">
    <source>
        <dbReference type="EMBL" id="SNX67605.1"/>
    </source>
</evidence>
<reference evidence="8" key="1">
    <citation type="submission" date="2017-08" db="EMBL/GenBank/DDBJ databases">
        <authorList>
            <person name="Varghese N."/>
            <person name="Submissions S."/>
        </authorList>
    </citation>
    <scope>NUCLEOTIDE SEQUENCE [LARGE SCALE GENOMIC DNA]</scope>
    <source>
        <strain evidence="8">JA234</strain>
    </source>
</reference>
<comment type="subcellular location">
    <subcellularLocation>
        <location evidence="1">Membrane</location>
        <topology evidence="1">Multi-pass membrane protein</topology>
    </subcellularLocation>
</comment>
<dbReference type="AlphaFoldDB" id="A0A285CJS9"/>
<evidence type="ECO:0000256" key="1">
    <source>
        <dbReference type="ARBA" id="ARBA00004141"/>
    </source>
</evidence>
<evidence type="ECO:0000256" key="3">
    <source>
        <dbReference type="ARBA" id="ARBA00022989"/>
    </source>
</evidence>
<evidence type="ECO:0000259" key="6">
    <source>
        <dbReference type="Pfam" id="PF06271"/>
    </source>
</evidence>
<dbReference type="RefSeq" id="WP_097028850.1">
    <property type="nucleotide sequence ID" value="NZ_OAOQ01000001.1"/>
</dbReference>
<organism evidence="7 8">
    <name type="scientific">Cereibacter ovatus</name>
    <dbReference type="NCBI Taxonomy" id="439529"/>
    <lineage>
        <taxon>Bacteria</taxon>
        <taxon>Pseudomonadati</taxon>
        <taxon>Pseudomonadota</taxon>
        <taxon>Alphaproteobacteria</taxon>
        <taxon>Rhodobacterales</taxon>
        <taxon>Paracoccaceae</taxon>
        <taxon>Cereibacter</taxon>
    </lineage>
</organism>
<dbReference type="InterPro" id="IPR010432">
    <property type="entry name" value="RDD"/>
</dbReference>
<feature type="transmembrane region" description="Helical" evidence="5">
    <location>
        <begin position="106"/>
        <end position="126"/>
    </location>
</feature>